<sequence length="222" mass="24312">MSAVAWAAGSAVARPRGGGDVGGQFQWLAEGAEVGSARLESLSGRRSKKGRRKGHSPPPQRTRTATAAVLPRHFFSIPSLPLPRELSRERRAPTLPLPLRPRVLYFLDTFAAPGHAPYVCWGHPFSRGQSTRLGVVAKSSELLSWVSAARKEIGCNSGMTESCSEGWNCHQSSAHCRVDSCAKSGERSEQEIRMQDTSISQVFDHHLLPLLQLQLYSPFPSR</sequence>
<dbReference type="OrthoDB" id="10646845at2759"/>
<organism evidence="2 3">
    <name type="scientific">Tursiops truncatus</name>
    <name type="common">Atlantic bottle-nosed dolphin</name>
    <name type="synonym">Delphinus truncatus</name>
    <dbReference type="NCBI Taxonomy" id="9739"/>
    <lineage>
        <taxon>Eukaryota</taxon>
        <taxon>Metazoa</taxon>
        <taxon>Chordata</taxon>
        <taxon>Craniata</taxon>
        <taxon>Vertebrata</taxon>
        <taxon>Euteleostomi</taxon>
        <taxon>Mammalia</taxon>
        <taxon>Eutheria</taxon>
        <taxon>Laurasiatheria</taxon>
        <taxon>Artiodactyla</taxon>
        <taxon>Whippomorpha</taxon>
        <taxon>Cetacea</taxon>
        <taxon>Odontoceti</taxon>
        <taxon>Delphinidae</taxon>
        <taxon>Tursiops</taxon>
    </lineage>
</organism>
<evidence type="ECO:0000256" key="1">
    <source>
        <dbReference type="SAM" id="MobiDB-lite"/>
    </source>
</evidence>
<feature type="compositionally biased region" description="Basic residues" evidence="1">
    <location>
        <begin position="45"/>
        <end position="55"/>
    </location>
</feature>
<protein>
    <submittedName>
        <fullName evidence="3">Uncharacterized protein LOC109549568</fullName>
    </submittedName>
</protein>
<feature type="compositionally biased region" description="Low complexity" evidence="1">
    <location>
        <begin position="1"/>
        <end position="13"/>
    </location>
</feature>
<dbReference type="AlphaFoldDB" id="A0A6J3REE8"/>
<dbReference type="InParanoid" id="A0A6J3REE8"/>
<evidence type="ECO:0000313" key="2">
    <source>
        <dbReference type="Proteomes" id="UP000245320"/>
    </source>
</evidence>
<dbReference type="RefSeq" id="XP_033712308.1">
    <property type="nucleotide sequence ID" value="XM_033856417.1"/>
</dbReference>
<dbReference type="Proteomes" id="UP000245320">
    <property type="component" value="Chromosome 5"/>
</dbReference>
<reference evidence="3" key="1">
    <citation type="submission" date="2025-08" db="UniProtKB">
        <authorList>
            <consortium name="RefSeq"/>
        </authorList>
    </citation>
    <scope>IDENTIFICATION</scope>
    <source>
        <tissue evidence="3">Spleen</tissue>
    </source>
</reference>
<feature type="region of interest" description="Disordered" evidence="1">
    <location>
        <begin position="37"/>
        <end position="64"/>
    </location>
</feature>
<gene>
    <name evidence="3" type="primary">LOC109549568</name>
</gene>
<keyword evidence="2" id="KW-1185">Reference proteome</keyword>
<feature type="region of interest" description="Disordered" evidence="1">
    <location>
        <begin position="1"/>
        <end position="20"/>
    </location>
</feature>
<proteinExistence type="predicted"/>
<accession>A0A6J3REE8</accession>
<evidence type="ECO:0000313" key="3">
    <source>
        <dbReference type="RefSeq" id="XP_033712308.1"/>
    </source>
</evidence>
<name>A0A6J3REE8_TURTR</name>